<sequence>MQVEVEAGCGAPQGGCWAKSQHSKRLVYAILLAQLLSVVLAVTGVSSASLAAQGVYAPTVQAFFSYCLLAIVYGSVQLVLPFVKQLLALRQATIKYSGLRTASSSGGDIYNACCSRQCSTAGDSSCEDLCSHALSSTDGSSSHWQRMRKMWPAFAALALIDVEANVLVVKAYQYTSLTSVTLLDCFTIPAVMLLSWLVLHSRYRPGHFLGAALCVSGLAVLVLGDARAAAPAGAAGDNSAAAWGGFNNSLSATSSTYQQQQQLGDSMWLTPEAMQPDASVLANDPDPLQRAVLADAGGSSSAAAGSAPLLGDALVLLGALLYSVCNVTQELILSDVRPSELLAGIGVFGALLAGLQAVLLGEWHSLLAAVHQSWLATAGPMLGFACAMLCFYSLVPHVLMLGGATVLNISLLSSDAWAALARFLWFGGFAGASAYFFLGSLVMVACGIVVYALSGSPKDPGAGSNVLGDAPAAAAVSPVDAAAAASLQGTGRGTGSRQPSVGGYSRLEGDGDVEDQQAAPSKQ</sequence>
<feature type="transmembrane region" description="Helical" evidence="8">
    <location>
        <begin position="373"/>
        <end position="394"/>
    </location>
</feature>
<evidence type="ECO:0000256" key="4">
    <source>
        <dbReference type="ARBA" id="ARBA00022692"/>
    </source>
</evidence>
<keyword evidence="3" id="KW-0813">Transport</keyword>
<evidence type="ECO:0000256" key="5">
    <source>
        <dbReference type="ARBA" id="ARBA00022989"/>
    </source>
</evidence>
<feature type="transmembrane region" description="Helical" evidence="8">
    <location>
        <begin position="406"/>
        <end position="426"/>
    </location>
</feature>
<evidence type="ECO:0008006" key="11">
    <source>
        <dbReference type="Google" id="ProtNLM"/>
    </source>
</evidence>
<dbReference type="GO" id="GO:0016020">
    <property type="term" value="C:membrane"/>
    <property type="evidence" value="ECO:0007669"/>
    <property type="project" value="UniProtKB-SubCell"/>
</dbReference>
<evidence type="ECO:0000256" key="6">
    <source>
        <dbReference type="ARBA" id="ARBA00023136"/>
    </source>
</evidence>
<dbReference type="AlphaFoldDB" id="A0A383WE50"/>
<feature type="transmembrane region" description="Helical" evidence="8">
    <location>
        <begin position="63"/>
        <end position="83"/>
    </location>
</feature>
<dbReference type="GO" id="GO:0022857">
    <property type="term" value="F:transmembrane transporter activity"/>
    <property type="evidence" value="ECO:0007669"/>
    <property type="project" value="InterPro"/>
</dbReference>
<keyword evidence="5 8" id="KW-1133">Transmembrane helix</keyword>
<dbReference type="Proteomes" id="UP000256970">
    <property type="component" value="Unassembled WGS sequence"/>
</dbReference>
<feature type="transmembrane region" description="Helical" evidence="8">
    <location>
        <begin position="26"/>
        <end position="51"/>
    </location>
</feature>
<feature type="transmembrane region" description="Helical" evidence="8">
    <location>
        <begin position="309"/>
        <end position="329"/>
    </location>
</feature>
<proteinExistence type="inferred from homology"/>
<reference evidence="9 10" key="1">
    <citation type="submission" date="2016-10" db="EMBL/GenBank/DDBJ databases">
        <authorList>
            <person name="Cai Z."/>
        </authorList>
    </citation>
    <scope>NUCLEOTIDE SEQUENCE [LARGE SCALE GENOMIC DNA]</scope>
</reference>
<dbReference type="STRING" id="3088.A0A383WE50"/>
<evidence type="ECO:0000313" key="9">
    <source>
        <dbReference type="EMBL" id="SZX74976.1"/>
    </source>
</evidence>
<dbReference type="PANTHER" id="PTHR14233">
    <property type="entry name" value="DUF914-RELATED"/>
    <property type="match status" value="1"/>
</dbReference>
<evidence type="ECO:0000313" key="10">
    <source>
        <dbReference type="Proteomes" id="UP000256970"/>
    </source>
</evidence>
<gene>
    <name evidence="9" type="ORF">BQ4739_LOCUS15293</name>
</gene>
<keyword evidence="6 8" id="KW-0472">Membrane</keyword>
<organism evidence="9 10">
    <name type="scientific">Tetradesmus obliquus</name>
    <name type="common">Green alga</name>
    <name type="synonym">Acutodesmus obliquus</name>
    <dbReference type="NCBI Taxonomy" id="3088"/>
    <lineage>
        <taxon>Eukaryota</taxon>
        <taxon>Viridiplantae</taxon>
        <taxon>Chlorophyta</taxon>
        <taxon>core chlorophytes</taxon>
        <taxon>Chlorophyceae</taxon>
        <taxon>CS clade</taxon>
        <taxon>Sphaeropleales</taxon>
        <taxon>Scenedesmaceae</taxon>
        <taxon>Tetradesmus</taxon>
    </lineage>
</organism>
<dbReference type="Pfam" id="PF06027">
    <property type="entry name" value="SLC35F"/>
    <property type="match status" value="3"/>
</dbReference>
<accession>A0A383WE50</accession>
<dbReference type="InterPro" id="IPR052221">
    <property type="entry name" value="SLC35F_Transporter"/>
</dbReference>
<feature type="transmembrane region" description="Helical" evidence="8">
    <location>
        <begin position="432"/>
        <end position="453"/>
    </location>
</feature>
<feature type="transmembrane region" description="Helical" evidence="8">
    <location>
        <begin position="150"/>
        <end position="168"/>
    </location>
</feature>
<dbReference type="InterPro" id="IPR037185">
    <property type="entry name" value="EmrE-like"/>
</dbReference>
<comment type="similarity">
    <text evidence="2">Belongs to the SLC35F solute transporter family.</text>
</comment>
<dbReference type="EMBL" id="FNXT01001221">
    <property type="protein sequence ID" value="SZX74976.1"/>
    <property type="molecule type" value="Genomic_DNA"/>
</dbReference>
<keyword evidence="10" id="KW-1185">Reference proteome</keyword>
<evidence type="ECO:0000256" key="7">
    <source>
        <dbReference type="SAM" id="MobiDB-lite"/>
    </source>
</evidence>
<keyword evidence="4 8" id="KW-0812">Transmembrane</keyword>
<feature type="transmembrane region" description="Helical" evidence="8">
    <location>
        <begin position="180"/>
        <end position="199"/>
    </location>
</feature>
<evidence type="ECO:0000256" key="2">
    <source>
        <dbReference type="ARBA" id="ARBA00007863"/>
    </source>
</evidence>
<feature type="region of interest" description="Disordered" evidence="7">
    <location>
        <begin position="487"/>
        <end position="523"/>
    </location>
</feature>
<dbReference type="PANTHER" id="PTHR14233:SF4">
    <property type="entry name" value="SOLUTE CARRIER FAMILY 35 MEMBER F2"/>
    <property type="match status" value="1"/>
</dbReference>
<evidence type="ECO:0000256" key="8">
    <source>
        <dbReference type="SAM" id="Phobius"/>
    </source>
</evidence>
<dbReference type="InterPro" id="IPR009262">
    <property type="entry name" value="SLC35_F1/F2/F6"/>
</dbReference>
<evidence type="ECO:0000256" key="3">
    <source>
        <dbReference type="ARBA" id="ARBA00022448"/>
    </source>
</evidence>
<protein>
    <recommendedName>
        <fullName evidence="11">EamA domain-containing protein</fullName>
    </recommendedName>
</protein>
<comment type="subcellular location">
    <subcellularLocation>
        <location evidence="1">Membrane</location>
        <topology evidence="1">Multi-pass membrane protein</topology>
    </subcellularLocation>
</comment>
<feature type="transmembrane region" description="Helical" evidence="8">
    <location>
        <begin position="206"/>
        <end position="224"/>
    </location>
</feature>
<evidence type="ECO:0000256" key="1">
    <source>
        <dbReference type="ARBA" id="ARBA00004141"/>
    </source>
</evidence>
<dbReference type="Gene3D" id="1.10.3730.20">
    <property type="match status" value="1"/>
</dbReference>
<dbReference type="SUPFAM" id="SSF103481">
    <property type="entry name" value="Multidrug resistance efflux transporter EmrE"/>
    <property type="match status" value="1"/>
</dbReference>
<name>A0A383WE50_TETOB</name>
<feature type="transmembrane region" description="Helical" evidence="8">
    <location>
        <begin position="341"/>
        <end position="361"/>
    </location>
</feature>